<sequence length="956" mass="108850">MKFCDDPEYQTLIQKHVTKQLKKTQTTKSNIQSHSYSTTVGVRHGKHSMITLEIICNVIFCVIAGAVAICFTIYAKKALKGLENEDNKETDDVSDSVPNKLDISMASSSSSSHCVPASISQSWNYDVFLSFRGEDTRKRFVDHLYTALVQQGIHTYKDDETLARGESIGPSLLKAIQESRIAVVVFSKNYADSSWCLDELACIIDCMDNIGQVVMPIFYDIDPSDVRKQNGKYGEAFDKHRWENKHKVESWRKALVKTSNLSGWVPRDFANGHEANCIKNIVGTISGRLSPLITNVDTDLIGIETHLLDLKSKLVIGSGGVRMVGIWGVGGGGKTTLASAAYTEISHEFDAHCLLENIRDESSKHGLKKLQEKILSVVLKTKVKLLNEREGKSMIKSRLCHKSVLVVLDDVDDLKQLEALAGSHDWFGDGSRIIITTRDEHLLSRKADAIYEVSLLSHDEAIKLFGRHAYREDKPVEDYEMLSLDVVSYAGGLPLALEILGTFLYDKDKDEWMSALAKLKCIPHVKVTERLKISYDGLEPDEKELFLDIACFLRRWPIDRAIRVLDACSFHPGIGVKVLVQKSLIKVSNGILDMHDLVEEMAHYIVRGEHPSHPEKHSRIWQEKDIVEFCAMGAETLMENYHIEVLALPSYIIDLSLPRFGAIKSRKFPKFSLPSYVSHPRLPDVVANMKKLRWIYWEGYPASSLPTEFQPTKLSCLMLIRGQQNQLWEGCKHLPNLKTIDLQGNFHLLKRLKDLNLSGCNELEKLAEDFFDKECCLEVNAVEDRFMSVQLPPELLVTSAYSHTMTLIRLQLPHNWYSDFSGFLLCADNDPWEPCIIVLKQEMSMDSQPSHCEEFNKNCESYDQYERVGYVPFGSLRHTSWWNPTYTNISVEIHDVVNPKVVFVRRNGKTGNSRERSIDYSECWDKEWEDRKTFEVIDDPKSSKIEIVWSYDSYEL</sequence>
<evidence type="ECO:0000313" key="1">
    <source>
        <dbReference type="EMBL" id="KAI3817419.1"/>
    </source>
</evidence>
<reference evidence="2" key="1">
    <citation type="journal article" date="2022" name="Mol. Ecol. Resour.">
        <title>The genomes of chicory, endive, great burdock and yacon provide insights into Asteraceae palaeo-polyploidization history and plant inulin production.</title>
        <authorList>
            <person name="Fan W."/>
            <person name="Wang S."/>
            <person name="Wang H."/>
            <person name="Wang A."/>
            <person name="Jiang F."/>
            <person name="Liu H."/>
            <person name="Zhao H."/>
            <person name="Xu D."/>
            <person name="Zhang Y."/>
        </authorList>
    </citation>
    <scope>NUCLEOTIDE SEQUENCE [LARGE SCALE GENOMIC DNA]</scope>
    <source>
        <strain evidence="2">cv. Yunnan</strain>
    </source>
</reference>
<reference evidence="1 2" key="2">
    <citation type="journal article" date="2022" name="Mol. Ecol. Resour.">
        <title>The genomes of chicory, endive, great burdock and yacon provide insights into Asteraceae paleo-polyploidization history and plant inulin production.</title>
        <authorList>
            <person name="Fan W."/>
            <person name="Wang S."/>
            <person name="Wang H."/>
            <person name="Wang A."/>
            <person name="Jiang F."/>
            <person name="Liu H."/>
            <person name="Zhao H."/>
            <person name="Xu D."/>
            <person name="Zhang Y."/>
        </authorList>
    </citation>
    <scope>NUCLEOTIDE SEQUENCE [LARGE SCALE GENOMIC DNA]</scope>
    <source>
        <strain evidence="2">cv. Yunnan</strain>
        <tissue evidence="1">Leaves</tissue>
    </source>
</reference>
<evidence type="ECO:0000313" key="2">
    <source>
        <dbReference type="Proteomes" id="UP001056120"/>
    </source>
</evidence>
<accession>A0ACB9JA97</accession>
<gene>
    <name evidence="1" type="ORF">L1987_11209</name>
</gene>
<dbReference type="EMBL" id="CM042021">
    <property type="protein sequence ID" value="KAI3817419.1"/>
    <property type="molecule type" value="Genomic_DNA"/>
</dbReference>
<comment type="caution">
    <text evidence="1">The sequence shown here is derived from an EMBL/GenBank/DDBJ whole genome shotgun (WGS) entry which is preliminary data.</text>
</comment>
<keyword evidence="2" id="KW-1185">Reference proteome</keyword>
<name>A0ACB9JA97_9ASTR</name>
<proteinExistence type="predicted"/>
<protein>
    <submittedName>
        <fullName evidence="1">Uncharacterized protein</fullName>
    </submittedName>
</protein>
<dbReference type="Proteomes" id="UP001056120">
    <property type="component" value="Linkage Group LG04"/>
</dbReference>
<organism evidence="1 2">
    <name type="scientific">Smallanthus sonchifolius</name>
    <dbReference type="NCBI Taxonomy" id="185202"/>
    <lineage>
        <taxon>Eukaryota</taxon>
        <taxon>Viridiplantae</taxon>
        <taxon>Streptophyta</taxon>
        <taxon>Embryophyta</taxon>
        <taxon>Tracheophyta</taxon>
        <taxon>Spermatophyta</taxon>
        <taxon>Magnoliopsida</taxon>
        <taxon>eudicotyledons</taxon>
        <taxon>Gunneridae</taxon>
        <taxon>Pentapetalae</taxon>
        <taxon>asterids</taxon>
        <taxon>campanulids</taxon>
        <taxon>Asterales</taxon>
        <taxon>Asteraceae</taxon>
        <taxon>Asteroideae</taxon>
        <taxon>Heliantheae alliance</taxon>
        <taxon>Millerieae</taxon>
        <taxon>Smallanthus</taxon>
    </lineage>
</organism>